<dbReference type="InterPro" id="IPR019468">
    <property type="entry name" value="AdenyloSucc_lyase_C"/>
</dbReference>
<dbReference type="GO" id="GO:0016853">
    <property type="term" value="F:isomerase activity"/>
    <property type="evidence" value="ECO:0007669"/>
    <property type="project" value="UniProtKB-KW"/>
</dbReference>
<dbReference type="Gene3D" id="1.20.200.10">
    <property type="entry name" value="Fumarase/aspartase (Central domain)"/>
    <property type="match status" value="1"/>
</dbReference>
<dbReference type="Gene3D" id="1.10.275.10">
    <property type="entry name" value="Fumarase/aspartase (N-terminal domain)"/>
    <property type="match status" value="1"/>
</dbReference>
<dbReference type="SMART" id="SM00998">
    <property type="entry name" value="ADSL_C"/>
    <property type="match status" value="1"/>
</dbReference>
<dbReference type="Proteomes" id="UP000199515">
    <property type="component" value="Unassembled WGS sequence"/>
</dbReference>
<dbReference type="InterPro" id="IPR008948">
    <property type="entry name" value="L-Aspartase-like"/>
</dbReference>
<dbReference type="Gene3D" id="1.10.40.30">
    <property type="entry name" value="Fumarase/aspartase (C-terminal domain)"/>
    <property type="match status" value="1"/>
</dbReference>
<dbReference type="AlphaFoldDB" id="A0A1H3NL28"/>
<dbReference type="PANTHER" id="PTHR43172:SF2">
    <property type="entry name" value="ADENYLOSUCCINATE LYASE C-TERMINAL DOMAIN-CONTAINING PROTEIN"/>
    <property type="match status" value="1"/>
</dbReference>
<dbReference type="EMBL" id="FNON01000007">
    <property type="protein sequence ID" value="SDY89518.1"/>
    <property type="molecule type" value="Genomic_DNA"/>
</dbReference>
<feature type="domain" description="Adenylosuccinate lyase C-terminal" evidence="3">
    <location>
        <begin position="368"/>
        <end position="444"/>
    </location>
</feature>
<keyword evidence="4" id="KW-0413">Isomerase</keyword>
<evidence type="ECO:0000256" key="2">
    <source>
        <dbReference type="ARBA" id="ARBA00034772"/>
    </source>
</evidence>
<dbReference type="GO" id="GO:0016829">
    <property type="term" value="F:lyase activity"/>
    <property type="evidence" value="ECO:0007669"/>
    <property type="project" value="UniProtKB-KW"/>
</dbReference>
<reference evidence="4 5" key="1">
    <citation type="submission" date="2016-10" db="EMBL/GenBank/DDBJ databases">
        <authorList>
            <person name="de Groot N.N."/>
        </authorList>
    </citation>
    <scope>NUCLEOTIDE SEQUENCE [LARGE SCALE GENOMIC DNA]</scope>
    <source>
        <strain evidence="4 5">CPCC 202699</strain>
    </source>
</reference>
<keyword evidence="5" id="KW-1185">Reference proteome</keyword>
<evidence type="ECO:0000259" key="3">
    <source>
        <dbReference type="SMART" id="SM00998"/>
    </source>
</evidence>
<organism evidence="4 5">
    <name type="scientific">Amycolatopsis xylanica</name>
    <dbReference type="NCBI Taxonomy" id="589385"/>
    <lineage>
        <taxon>Bacteria</taxon>
        <taxon>Bacillati</taxon>
        <taxon>Actinomycetota</taxon>
        <taxon>Actinomycetes</taxon>
        <taxon>Pseudonocardiales</taxon>
        <taxon>Pseudonocardiaceae</taxon>
        <taxon>Amycolatopsis</taxon>
    </lineage>
</organism>
<evidence type="ECO:0000313" key="4">
    <source>
        <dbReference type="EMBL" id="SDY89518.1"/>
    </source>
</evidence>
<dbReference type="PRINTS" id="PR00149">
    <property type="entry name" value="FUMRATELYASE"/>
</dbReference>
<dbReference type="SUPFAM" id="SSF48557">
    <property type="entry name" value="L-aspartase-like"/>
    <property type="match status" value="1"/>
</dbReference>
<evidence type="ECO:0000313" key="5">
    <source>
        <dbReference type="Proteomes" id="UP000199515"/>
    </source>
</evidence>
<accession>A0A1H3NL28</accession>
<evidence type="ECO:0000256" key="1">
    <source>
        <dbReference type="ARBA" id="ARBA00023239"/>
    </source>
</evidence>
<dbReference type="PANTHER" id="PTHR43172">
    <property type="entry name" value="ADENYLOSUCCINATE LYASE"/>
    <property type="match status" value="1"/>
</dbReference>
<dbReference type="InterPro" id="IPR022761">
    <property type="entry name" value="Fumarate_lyase_N"/>
</dbReference>
<sequence length="449" mass="47214">MTDFGILAPGWAGTGVDELVSDLAWVQAMLDAEAALACAQAELGVIPAEAARVIVAACSAERLDPRGLAAGVHATANPVVALVAQLTAVVESMDDYAVDYVHRGSTSQDILDSAMMLVTSRVFDRIVTELRSCAEGMAELARQHRRTPMAGRTLTQHAVPITFGLKASVWLKLVLDTIERVERVVLPASLGGAAGTLSAYGEYAAQAGVRGGIELIEPFARHLGLEPSVPWHSIRTPIADIAGALVFVAGALGKFALDVQVLTRTEIGEVAEPSAPGRGASSAMPQKHNPVYSTLIMTAARQIPAYALVLYQSMVVEDERSAGGWHAEWQPLREILRLAAGAATNAASLASGLRVQPEVMRDNLHLTGSAVVSEKLGAVLAPLLGKAPAKKLLTRLIEESAATGADLVDLLASELPQLDPAAVRDLLDPAQYVGDAPALTDLVLRNHIS</sequence>
<dbReference type="OrthoDB" id="9768878at2"/>
<dbReference type="CDD" id="cd01597">
    <property type="entry name" value="pCLME"/>
    <property type="match status" value="1"/>
</dbReference>
<dbReference type="InterPro" id="IPR000362">
    <property type="entry name" value="Fumarate_lyase_fam"/>
</dbReference>
<comment type="similarity">
    <text evidence="2">Belongs to the class-II fumarase/aspartase family.</text>
</comment>
<dbReference type="RefSeq" id="WP_091294842.1">
    <property type="nucleotide sequence ID" value="NZ_FNON01000007.1"/>
</dbReference>
<gene>
    <name evidence="4" type="ORF">SAMN05421504_107351</name>
</gene>
<proteinExistence type="inferred from homology"/>
<keyword evidence="1" id="KW-0456">Lyase</keyword>
<dbReference type="STRING" id="589385.SAMN05421504_107351"/>
<dbReference type="Pfam" id="PF00206">
    <property type="entry name" value="Lyase_1"/>
    <property type="match status" value="1"/>
</dbReference>
<protein>
    <submittedName>
        <fullName evidence="4">3-carboxy-cis,cis-muconate cycloisomerase</fullName>
    </submittedName>
</protein>
<name>A0A1H3NL28_9PSEU</name>
<dbReference type="InterPro" id="IPR024083">
    <property type="entry name" value="Fumarase/histidase_N"/>
</dbReference>